<dbReference type="EMBL" id="QWEA01000005">
    <property type="protein sequence ID" value="RIJ45018.1"/>
    <property type="molecule type" value="Genomic_DNA"/>
</dbReference>
<accession>A0A399N439</accession>
<protein>
    <submittedName>
        <fullName evidence="1">Uncharacterized protein</fullName>
    </submittedName>
</protein>
<organism evidence="1 2">
    <name type="scientific">Clavibacter michiganensis subsp. insidiosus</name>
    <dbReference type="NCBI Taxonomy" id="33014"/>
    <lineage>
        <taxon>Bacteria</taxon>
        <taxon>Bacillati</taxon>
        <taxon>Actinomycetota</taxon>
        <taxon>Actinomycetes</taxon>
        <taxon>Micrococcales</taxon>
        <taxon>Microbacteriaceae</taxon>
        <taxon>Clavibacter</taxon>
    </lineage>
</organism>
<dbReference type="Proteomes" id="UP000266634">
    <property type="component" value="Unassembled WGS sequence"/>
</dbReference>
<gene>
    <name evidence="1" type="ORF">DZF93_00555</name>
</gene>
<reference evidence="1 2" key="1">
    <citation type="submission" date="2018-08" db="EMBL/GenBank/DDBJ databases">
        <title>Genome Sequence of Clavibacter michiganensis Subspecies type strains, and the Atypical Peach-Colored Strains Isolated from Tomato.</title>
        <authorList>
            <person name="Osdaghi E."/>
            <person name="Portier P."/>
            <person name="Briand M."/>
            <person name="Jacques M.-A."/>
        </authorList>
    </citation>
    <scope>NUCLEOTIDE SEQUENCE [LARGE SCALE GENOMIC DNA]</scope>
    <source>
        <strain evidence="1 2">CFBP 6488</strain>
    </source>
</reference>
<name>A0A399N439_9MICO</name>
<evidence type="ECO:0000313" key="1">
    <source>
        <dbReference type="EMBL" id="RIJ45018.1"/>
    </source>
</evidence>
<proteinExistence type="predicted"/>
<sequence>MMRPVIKTLIRVSDLDYAFDSAAHEEHVRKIHEAAPPLTVEQVTVIGEVLQNHLRDRDAERRRPGGAGSSA</sequence>
<evidence type="ECO:0000313" key="2">
    <source>
        <dbReference type="Proteomes" id="UP000266634"/>
    </source>
</evidence>
<comment type="caution">
    <text evidence="1">The sequence shown here is derived from an EMBL/GenBank/DDBJ whole genome shotgun (WGS) entry which is preliminary data.</text>
</comment>
<dbReference type="AlphaFoldDB" id="A0A399N439"/>